<evidence type="ECO:0000313" key="2">
    <source>
        <dbReference type="EMBL" id="KAJ1158041.1"/>
    </source>
</evidence>
<protein>
    <submittedName>
        <fullName evidence="2">Uncharacterized protein</fullName>
    </submittedName>
</protein>
<reference evidence="2" key="1">
    <citation type="journal article" date="2022" name="bioRxiv">
        <title>Sequencing and chromosome-scale assembly of the giantPleurodeles waltlgenome.</title>
        <authorList>
            <person name="Brown T."/>
            <person name="Elewa A."/>
            <person name="Iarovenko S."/>
            <person name="Subramanian E."/>
            <person name="Araus A.J."/>
            <person name="Petzold A."/>
            <person name="Susuki M."/>
            <person name="Suzuki K.-i.T."/>
            <person name="Hayashi T."/>
            <person name="Toyoda A."/>
            <person name="Oliveira C."/>
            <person name="Osipova E."/>
            <person name="Leigh N.D."/>
            <person name="Simon A."/>
            <person name="Yun M.H."/>
        </authorList>
    </citation>
    <scope>NUCLEOTIDE SEQUENCE</scope>
    <source>
        <strain evidence="2">20211129_DDA</strain>
        <tissue evidence="2">Liver</tissue>
    </source>
</reference>
<dbReference type="Proteomes" id="UP001066276">
    <property type="component" value="Chromosome 5"/>
</dbReference>
<dbReference type="EMBL" id="JANPWB010000009">
    <property type="protein sequence ID" value="KAJ1158041.1"/>
    <property type="molecule type" value="Genomic_DNA"/>
</dbReference>
<feature type="region of interest" description="Disordered" evidence="1">
    <location>
        <begin position="119"/>
        <end position="158"/>
    </location>
</feature>
<proteinExistence type="predicted"/>
<evidence type="ECO:0000313" key="3">
    <source>
        <dbReference type="Proteomes" id="UP001066276"/>
    </source>
</evidence>
<organism evidence="2 3">
    <name type="scientific">Pleurodeles waltl</name>
    <name type="common">Iberian ribbed newt</name>
    <dbReference type="NCBI Taxonomy" id="8319"/>
    <lineage>
        <taxon>Eukaryota</taxon>
        <taxon>Metazoa</taxon>
        <taxon>Chordata</taxon>
        <taxon>Craniata</taxon>
        <taxon>Vertebrata</taxon>
        <taxon>Euteleostomi</taxon>
        <taxon>Amphibia</taxon>
        <taxon>Batrachia</taxon>
        <taxon>Caudata</taxon>
        <taxon>Salamandroidea</taxon>
        <taxon>Salamandridae</taxon>
        <taxon>Pleurodelinae</taxon>
        <taxon>Pleurodeles</taxon>
    </lineage>
</organism>
<comment type="caution">
    <text evidence="2">The sequence shown here is derived from an EMBL/GenBank/DDBJ whole genome shotgun (WGS) entry which is preliminary data.</text>
</comment>
<evidence type="ECO:0000256" key="1">
    <source>
        <dbReference type="SAM" id="MobiDB-lite"/>
    </source>
</evidence>
<sequence length="158" mass="16447">MPGLPPESGLRSAGSGPAGVAPSKILASRGAATGLRLDTLMLSGFTHEARVLVRESGWYSSSSEVGGTGGRVLWCQQPSSSHWFEEAASCTAAGELCKADTRLRLAYGSLQVSRTAVGSSGECTGKISNPGKKRHTIQPKPQSSMVQSQGCRGRAKLD</sequence>
<keyword evidence="3" id="KW-1185">Reference proteome</keyword>
<dbReference type="AlphaFoldDB" id="A0AAV7RZV1"/>
<accession>A0AAV7RZV1</accession>
<feature type="compositionally biased region" description="Polar residues" evidence="1">
    <location>
        <begin position="139"/>
        <end position="150"/>
    </location>
</feature>
<gene>
    <name evidence="2" type="ORF">NDU88_010737</name>
</gene>
<name>A0AAV7RZV1_PLEWA</name>